<proteinExistence type="predicted"/>
<accession>A0A0B8T009</accession>
<dbReference type="AlphaFoldDB" id="A0A0B8T009"/>
<dbReference type="EMBL" id="JJMU01000053">
    <property type="protein sequence ID" value="KGE13416.1"/>
    <property type="molecule type" value="Genomic_DNA"/>
</dbReference>
<dbReference type="RefSeq" id="WP_052072423.1">
    <property type="nucleotide sequence ID" value="NZ_JJMU01000053.1"/>
</dbReference>
<comment type="caution">
    <text evidence="2">The sequence shown here is derived from an EMBL/GenBank/DDBJ whole genome shotgun (WGS) entry which is preliminary data.</text>
</comment>
<dbReference type="Proteomes" id="UP000031802">
    <property type="component" value="Unassembled WGS sequence"/>
</dbReference>
<organism evidence="2 3">
    <name type="scientific">Sphingobacterium deserti</name>
    <dbReference type="NCBI Taxonomy" id="1229276"/>
    <lineage>
        <taxon>Bacteria</taxon>
        <taxon>Pseudomonadati</taxon>
        <taxon>Bacteroidota</taxon>
        <taxon>Sphingobacteriia</taxon>
        <taxon>Sphingobacteriales</taxon>
        <taxon>Sphingobacteriaceae</taxon>
        <taxon>Sphingobacterium</taxon>
    </lineage>
</organism>
<name>A0A0B8T009_9SPHI</name>
<dbReference type="InterPro" id="IPR037401">
    <property type="entry name" value="SnoaL-like"/>
</dbReference>
<keyword evidence="3" id="KW-1185">Reference proteome</keyword>
<dbReference type="InterPro" id="IPR032710">
    <property type="entry name" value="NTF2-like_dom_sf"/>
</dbReference>
<dbReference type="OrthoDB" id="6692273at2"/>
<dbReference type="PATRIC" id="fig|1229276.3.peg.3048"/>
<dbReference type="STRING" id="1229276.DI53_2947"/>
<dbReference type="Pfam" id="PF12680">
    <property type="entry name" value="SnoaL_2"/>
    <property type="match status" value="1"/>
</dbReference>
<sequence>MKPTVPTYCGNSPKMQLIADFNLAFAAGDIQKVLSYVHDDIQWEMLGDQIITGHEAIAAFIKEHANLQVVSWEVEDILSHGRLGSARGTVQLDKQTIYFADFYTFTSTAANAKIKKIKTLAISKTLQKGILPGF</sequence>
<evidence type="ECO:0000259" key="1">
    <source>
        <dbReference type="Pfam" id="PF12680"/>
    </source>
</evidence>
<evidence type="ECO:0000313" key="3">
    <source>
        <dbReference type="Proteomes" id="UP000031802"/>
    </source>
</evidence>
<dbReference type="eggNOG" id="COG3631">
    <property type="taxonomic scope" value="Bacteria"/>
</dbReference>
<dbReference type="Gene3D" id="3.10.450.50">
    <property type="match status" value="1"/>
</dbReference>
<feature type="domain" description="SnoaL-like" evidence="1">
    <location>
        <begin position="21"/>
        <end position="105"/>
    </location>
</feature>
<reference evidence="3" key="1">
    <citation type="submission" date="2014-04" db="EMBL/GenBank/DDBJ databases">
        <title>Whole-Genome optical mapping and complete genome sequence of Sphingobacterium deserti sp. nov., a new spaces isolated from desert in the west of China.</title>
        <authorList>
            <person name="Teng C."/>
            <person name="Zhou Z."/>
            <person name="Li X."/>
            <person name="Chen M."/>
            <person name="Lin M."/>
            <person name="Wang L."/>
            <person name="Su S."/>
            <person name="Zhang C."/>
            <person name="Zhang W."/>
        </authorList>
    </citation>
    <scope>NUCLEOTIDE SEQUENCE [LARGE SCALE GENOMIC DNA]</scope>
    <source>
        <strain evidence="3">ACCC05744</strain>
    </source>
</reference>
<dbReference type="SUPFAM" id="SSF54427">
    <property type="entry name" value="NTF2-like"/>
    <property type="match status" value="1"/>
</dbReference>
<protein>
    <recommendedName>
        <fullName evidence="1">SnoaL-like domain-containing protein</fullName>
    </recommendedName>
</protein>
<evidence type="ECO:0000313" key="2">
    <source>
        <dbReference type="EMBL" id="KGE13416.1"/>
    </source>
</evidence>
<reference evidence="2 3" key="2">
    <citation type="journal article" date="2015" name="PLoS ONE">
        <title>Whole-Genome Optical Mapping and Finished Genome Sequence of Sphingobacterium deserti sp. nov., a New Species Isolated from the Western Desert of China.</title>
        <authorList>
            <person name="Teng C."/>
            <person name="Zhou Z."/>
            <person name="Molnar I."/>
            <person name="Li X."/>
            <person name="Tang R."/>
            <person name="Chen M."/>
            <person name="Wang L."/>
            <person name="Su S."/>
            <person name="Zhang W."/>
            <person name="Lin M."/>
        </authorList>
    </citation>
    <scope>NUCLEOTIDE SEQUENCE [LARGE SCALE GENOMIC DNA]</scope>
    <source>
        <strain evidence="3">ACCC05744</strain>
    </source>
</reference>
<gene>
    <name evidence="2" type="ORF">DI53_2947</name>
</gene>